<evidence type="ECO:0000256" key="1">
    <source>
        <dbReference type="SAM" id="MobiDB-lite"/>
    </source>
</evidence>
<feature type="region of interest" description="Disordered" evidence="1">
    <location>
        <begin position="157"/>
        <end position="192"/>
    </location>
</feature>
<keyword evidence="3" id="KW-1185">Reference proteome</keyword>
<sequence>MSLLIDGNCTFNIARSQGPTTLVSSFFVQTYIPRRRANSLAPFALTLNTVDRGPLTVVLSCQISSSLEYDIVLALDWKSQLRDLLLYSGYSVPAAFDPWSMISGFVASVDAGVSEASLNLSVSLDLSQSTGTYTSPHNEHVNAPVFDKPAISRAGGADASAGGADASAGGADASAGGADASAGGADASAGGADDSAGGADILRIVDAATPCNPSVCSLEHSHPTSVYVPRNYDPILFKSSSSTSPLYDNTGELLSDESIGHDRVEGMLSSTKSACNIFALRNQDYYFKMMQGHGIPSQNLSSLQDCKQAILTHLLAGGCSMSHHPHPSLTECNLINQGFDDSRDLSYFALSIIISSRDLSNAIPTLASMFGINSSNTDFATRETMIRARLLSMRSSLVEQFSEQHPSKQVLEGINLTTVPLASLISIAALHGIPTRDCSRESLRNVITTHLLSGACGSQRFGSFSIGCQSIVNQSFPKVPSGSFTQEEFEQALQDGPAKLRSLVGKFLKSLDSRQNEIKKRRSITGS</sequence>
<protein>
    <submittedName>
        <fullName evidence="2">Uncharacterized protein</fullName>
    </submittedName>
</protein>
<organism evidence="2 3">
    <name type="scientific">Favolaschia claudopus</name>
    <dbReference type="NCBI Taxonomy" id="2862362"/>
    <lineage>
        <taxon>Eukaryota</taxon>
        <taxon>Fungi</taxon>
        <taxon>Dikarya</taxon>
        <taxon>Basidiomycota</taxon>
        <taxon>Agaricomycotina</taxon>
        <taxon>Agaricomycetes</taxon>
        <taxon>Agaricomycetidae</taxon>
        <taxon>Agaricales</taxon>
        <taxon>Marasmiineae</taxon>
        <taxon>Mycenaceae</taxon>
        <taxon>Favolaschia</taxon>
    </lineage>
</organism>
<dbReference type="AlphaFoldDB" id="A0AAV9ZF14"/>
<reference evidence="2 3" key="1">
    <citation type="journal article" date="2024" name="J Genomics">
        <title>Draft genome sequencing and assembly of Favolaschia claudopus CIRM-BRFM 2984 isolated from oak limbs.</title>
        <authorList>
            <person name="Navarro D."/>
            <person name="Drula E."/>
            <person name="Chaduli D."/>
            <person name="Cazenave R."/>
            <person name="Ahrendt S."/>
            <person name="Wang J."/>
            <person name="Lipzen A."/>
            <person name="Daum C."/>
            <person name="Barry K."/>
            <person name="Grigoriev I.V."/>
            <person name="Favel A."/>
            <person name="Rosso M.N."/>
            <person name="Martin F."/>
        </authorList>
    </citation>
    <scope>NUCLEOTIDE SEQUENCE [LARGE SCALE GENOMIC DNA]</scope>
    <source>
        <strain evidence="2 3">CIRM-BRFM 2984</strain>
    </source>
</reference>
<evidence type="ECO:0000313" key="2">
    <source>
        <dbReference type="EMBL" id="KAK6980898.1"/>
    </source>
</evidence>
<proteinExistence type="predicted"/>
<accession>A0AAV9ZF14</accession>
<name>A0AAV9ZF14_9AGAR</name>
<gene>
    <name evidence="2" type="ORF">R3P38DRAFT_3465402</name>
</gene>
<feature type="non-terminal residue" evidence="2">
    <location>
        <position position="1"/>
    </location>
</feature>
<dbReference type="Proteomes" id="UP001362999">
    <property type="component" value="Unassembled WGS sequence"/>
</dbReference>
<dbReference type="EMBL" id="JAWWNJ010000155">
    <property type="protein sequence ID" value="KAK6980898.1"/>
    <property type="molecule type" value="Genomic_DNA"/>
</dbReference>
<comment type="caution">
    <text evidence="2">The sequence shown here is derived from an EMBL/GenBank/DDBJ whole genome shotgun (WGS) entry which is preliminary data.</text>
</comment>
<evidence type="ECO:0000313" key="3">
    <source>
        <dbReference type="Proteomes" id="UP001362999"/>
    </source>
</evidence>